<reference evidence="1 2" key="1">
    <citation type="journal article" date="2011" name="J. Bacteriol.">
        <title>Complete genome sequence of Mycoplasma haemofelis, a hemotropic mycoplasma.</title>
        <authorList>
            <person name="Barker E.N."/>
            <person name="Helps C.R."/>
            <person name="Peters I.R."/>
            <person name="Darby A.C."/>
            <person name="Radford A.D."/>
            <person name="Tasker S."/>
        </authorList>
    </citation>
    <scope>NUCLEOTIDE SEQUENCE [LARGE SCALE GENOMIC DNA]</scope>
    <source>
        <strain evidence="1 2">Langford 1</strain>
    </source>
</reference>
<gene>
    <name evidence="1" type="ORF">HF1_10530</name>
</gene>
<dbReference type="HOGENOM" id="CLU_111546_1_0_14"/>
<name>E8ZIU0_MYCHL</name>
<organism evidence="1 2">
    <name type="scientific">Mycoplasma haemofelis (strain Langford 1)</name>
    <name type="common">Haemobartonella felis</name>
    <dbReference type="NCBI Taxonomy" id="941640"/>
    <lineage>
        <taxon>Bacteria</taxon>
        <taxon>Bacillati</taxon>
        <taxon>Mycoplasmatota</taxon>
        <taxon>Mollicutes</taxon>
        <taxon>Mycoplasmataceae</taxon>
        <taxon>Mycoplasma</taxon>
    </lineage>
</organism>
<sequence length="158" mass="17182">MAYAKILTLGGLTATSGGVAGGAYLYSSGGKEQESPKTLTSSKGKETVVFETSSKKCFIFVAGDVTGSGDSINFTKITQKVEGAEEFLKDKSTSSEQFKKDIKDACSGNKTEINKEKEDFRVYVYKNGDNWNYTQHMQKQDWANNPEIISSSGSILNS</sequence>
<accession>E8ZIU0</accession>
<dbReference type="Proteomes" id="UP000008637">
    <property type="component" value="Chromosome"/>
</dbReference>
<dbReference type="AlphaFoldDB" id="E8ZIU0"/>
<proteinExistence type="predicted"/>
<dbReference type="KEGG" id="mha:HF1_10530"/>
<dbReference type="EMBL" id="FR773153">
    <property type="protein sequence ID" value="CBY93061.1"/>
    <property type="molecule type" value="Genomic_DNA"/>
</dbReference>
<protein>
    <submittedName>
        <fullName evidence="1">Uncharacterized protein</fullName>
    </submittedName>
</protein>
<evidence type="ECO:0000313" key="2">
    <source>
        <dbReference type="Proteomes" id="UP000008637"/>
    </source>
</evidence>
<keyword evidence="2" id="KW-1185">Reference proteome</keyword>
<evidence type="ECO:0000313" key="1">
    <source>
        <dbReference type="EMBL" id="CBY93061.1"/>
    </source>
</evidence>